<sequence length="36" mass="3854">MADCLSANPPYRGAAFGCQSCRLGTLFVPDTFDVMV</sequence>
<name>H8GIE9_METAL</name>
<evidence type="ECO:0000313" key="2">
    <source>
        <dbReference type="Proteomes" id="UP000005090"/>
    </source>
</evidence>
<evidence type="ECO:0000313" key="1">
    <source>
        <dbReference type="EMBL" id="EIC31461.1"/>
    </source>
</evidence>
<keyword evidence="2" id="KW-1185">Reference proteome</keyword>
<dbReference type="STRING" id="686340.Metal_3819"/>
<reference evidence="1 2" key="1">
    <citation type="journal article" date="2013" name="Genome Announc.">
        <title>Genome Sequence of the Obligate Gammaproteobacterial Methanotroph Methylomicrobium album Strain BG8.</title>
        <authorList>
            <person name="Kits K.D."/>
            <person name="Kalyuzhnaya M.G."/>
            <person name="Klotz M.G."/>
            <person name="Jetten M.S."/>
            <person name="Op den Camp H.J."/>
            <person name="Vuilleumier S."/>
            <person name="Bringel F."/>
            <person name="Dispirito A.A."/>
            <person name="Murrell J.C."/>
            <person name="Bruce D."/>
            <person name="Cheng J.F."/>
            <person name="Copeland A."/>
            <person name="Goodwin L."/>
            <person name="Hauser L."/>
            <person name="Lajus A."/>
            <person name="Land M.L."/>
            <person name="Lapidus A."/>
            <person name="Lucas S."/>
            <person name="Medigue C."/>
            <person name="Pitluck S."/>
            <person name="Woyke T."/>
            <person name="Zeytun A."/>
            <person name="Stein L.Y."/>
        </authorList>
    </citation>
    <scope>NUCLEOTIDE SEQUENCE [LARGE SCALE GENOMIC DNA]</scope>
    <source>
        <strain evidence="1 2">BG8</strain>
    </source>
</reference>
<proteinExistence type="predicted"/>
<dbReference type="Proteomes" id="UP000005090">
    <property type="component" value="Chromosome"/>
</dbReference>
<organism evidence="1 2">
    <name type="scientific">Methylomicrobium album BG8</name>
    <dbReference type="NCBI Taxonomy" id="686340"/>
    <lineage>
        <taxon>Bacteria</taxon>
        <taxon>Pseudomonadati</taxon>
        <taxon>Pseudomonadota</taxon>
        <taxon>Gammaproteobacteria</taxon>
        <taxon>Methylococcales</taxon>
        <taxon>Methylococcaceae</taxon>
        <taxon>Methylomicrobium</taxon>
    </lineage>
</organism>
<dbReference type="EMBL" id="CM001475">
    <property type="protein sequence ID" value="EIC31461.1"/>
    <property type="molecule type" value="Genomic_DNA"/>
</dbReference>
<protein>
    <submittedName>
        <fullName evidence="1">Uncharacterized protein</fullName>
    </submittedName>
</protein>
<accession>H8GIE9</accession>
<dbReference type="HOGENOM" id="CLU_3357038_0_0_6"/>
<dbReference type="AlphaFoldDB" id="H8GIE9"/>
<gene>
    <name evidence="1" type="ORF">Metal_3819</name>
</gene>